<dbReference type="GO" id="GO:0005524">
    <property type="term" value="F:ATP binding"/>
    <property type="evidence" value="ECO:0007669"/>
    <property type="project" value="UniProtKB-UniRule"/>
</dbReference>
<accession>A0A0T5VQ44</accession>
<dbReference type="UniPathway" id="UPA00214"/>
<evidence type="ECO:0000256" key="11">
    <source>
        <dbReference type="HAMAP-Rule" id="MF_00246"/>
    </source>
</evidence>
<proteinExistence type="inferred from homology"/>
<dbReference type="InterPro" id="IPR006203">
    <property type="entry name" value="GHMP_knse_ATP-bd_CS"/>
</dbReference>
<dbReference type="Pfam" id="PF00288">
    <property type="entry name" value="GHMP_kinases_N"/>
    <property type="match status" value="1"/>
</dbReference>
<evidence type="ECO:0000256" key="12">
    <source>
        <dbReference type="NCBIfam" id="TIGR00131"/>
    </source>
</evidence>
<evidence type="ECO:0000259" key="14">
    <source>
        <dbReference type="Pfam" id="PF08544"/>
    </source>
</evidence>
<feature type="binding site" evidence="11">
    <location>
        <position position="158"/>
    </location>
    <ligand>
        <name>Mg(2+)</name>
        <dbReference type="ChEBI" id="CHEBI:18420"/>
    </ligand>
</feature>
<keyword evidence="17" id="KW-1185">Reference proteome</keyword>
<dbReference type="InterPro" id="IPR036554">
    <property type="entry name" value="GHMP_kinase_C_sf"/>
</dbReference>
<keyword evidence="6 11" id="KW-0418">Kinase</keyword>
<evidence type="ECO:0000256" key="7">
    <source>
        <dbReference type="ARBA" id="ARBA00022840"/>
    </source>
</evidence>
<keyword evidence="7 11" id="KW-0067">ATP-binding</keyword>
<feature type="site" description="Transition state stabilizer" evidence="11">
    <location>
        <position position="26"/>
    </location>
</feature>
<evidence type="ECO:0000256" key="2">
    <source>
        <dbReference type="ARBA" id="ARBA00022490"/>
    </source>
</evidence>
<evidence type="ECO:0000256" key="1">
    <source>
        <dbReference type="ARBA" id="ARBA00006566"/>
    </source>
</evidence>
<dbReference type="EMBL" id="LMZQ01000010">
    <property type="protein sequence ID" value="KRT15301.1"/>
    <property type="molecule type" value="Genomic_DNA"/>
</dbReference>
<dbReference type="GO" id="GO:0004335">
    <property type="term" value="F:galactokinase activity"/>
    <property type="evidence" value="ECO:0007669"/>
    <property type="project" value="UniProtKB-UniRule"/>
</dbReference>
<dbReference type="PRINTS" id="PR00473">
    <property type="entry name" value="GALCTOKINASE"/>
</dbReference>
<dbReference type="InterPro" id="IPR013750">
    <property type="entry name" value="GHMP_kinase_C_dom"/>
</dbReference>
<dbReference type="HAMAP" id="MF_00246">
    <property type="entry name" value="Galactokinase"/>
    <property type="match status" value="1"/>
</dbReference>
<dbReference type="SUPFAM" id="SSF55060">
    <property type="entry name" value="GHMP Kinase, C-terminal domain"/>
    <property type="match status" value="1"/>
</dbReference>
<gene>
    <name evidence="11" type="primary">galK</name>
    <name evidence="16" type="ORF">ASU31_14805</name>
</gene>
<dbReference type="EC" id="2.7.1.6" evidence="11 12"/>
<dbReference type="Pfam" id="PF08544">
    <property type="entry name" value="GHMP_kinases_C"/>
    <property type="match status" value="1"/>
</dbReference>
<dbReference type="GO" id="GO:0000287">
    <property type="term" value="F:magnesium ion binding"/>
    <property type="evidence" value="ECO:0007669"/>
    <property type="project" value="UniProtKB-UniRule"/>
</dbReference>
<dbReference type="PROSITE" id="PS00106">
    <property type="entry name" value="GALACTOKINASE"/>
    <property type="match status" value="1"/>
</dbReference>
<dbReference type="STRING" id="687842.ASU31_14805"/>
<evidence type="ECO:0000259" key="15">
    <source>
        <dbReference type="Pfam" id="PF10509"/>
    </source>
</evidence>
<dbReference type="InterPro" id="IPR019741">
    <property type="entry name" value="Galactokinase_CS"/>
</dbReference>
<comment type="function">
    <text evidence="11">Catalyzes the transfer of the gamma-phosphate of ATP to D-galactose to form alpha-D-galactose-1-phosphate (Gal-1-P).</text>
</comment>
<comment type="catalytic activity">
    <reaction evidence="11">
        <text>alpha-D-galactose + ATP = alpha-D-galactose 1-phosphate + ADP + H(+)</text>
        <dbReference type="Rhea" id="RHEA:13553"/>
        <dbReference type="ChEBI" id="CHEBI:15378"/>
        <dbReference type="ChEBI" id="CHEBI:28061"/>
        <dbReference type="ChEBI" id="CHEBI:30616"/>
        <dbReference type="ChEBI" id="CHEBI:58336"/>
        <dbReference type="ChEBI" id="CHEBI:456216"/>
        <dbReference type="EC" id="2.7.1.6"/>
    </reaction>
</comment>
<comment type="subcellular location">
    <subcellularLocation>
        <location evidence="11">Cytoplasm</location>
    </subcellularLocation>
</comment>
<dbReference type="PRINTS" id="PR00959">
    <property type="entry name" value="MEVGALKINASE"/>
</dbReference>
<dbReference type="SUPFAM" id="SSF54211">
    <property type="entry name" value="Ribosomal protein S5 domain 2-like"/>
    <property type="match status" value="1"/>
</dbReference>
<keyword evidence="4 11" id="KW-0479">Metal-binding</keyword>
<keyword evidence="9 11" id="KW-0299">Galactose metabolism</keyword>
<dbReference type="InterPro" id="IPR020568">
    <property type="entry name" value="Ribosomal_Su5_D2-typ_SF"/>
</dbReference>
<feature type="binding site" evidence="11">
    <location>
        <position position="126"/>
    </location>
    <ligand>
        <name>Mg(2+)</name>
        <dbReference type="ChEBI" id="CHEBI:18420"/>
    </ligand>
</feature>
<comment type="caution">
    <text evidence="16">The sequence shown here is derived from an EMBL/GenBank/DDBJ whole genome shotgun (WGS) entry which is preliminary data.</text>
</comment>
<dbReference type="GO" id="GO:0005829">
    <property type="term" value="C:cytosol"/>
    <property type="evidence" value="ECO:0007669"/>
    <property type="project" value="TreeGrafter"/>
</dbReference>
<comment type="pathway">
    <text evidence="11">Carbohydrate metabolism; galactose metabolism.</text>
</comment>
<dbReference type="Proteomes" id="UP000051950">
    <property type="component" value="Unassembled WGS sequence"/>
</dbReference>
<dbReference type="InterPro" id="IPR014721">
    <property type="entry name" value="Ribsml_uS5_D2-typ_fold_subgr"/>
</dbReference>
<evidence type="ECO:0000256" key="5">
    <source>
        <dbReference type="ARBA" id="ARBA00022741"/>
    </source>
</evidence>
<dbReference type="InterPro" id="IPR022963">
    <property type="entry name" value="Galactokinase_bac"/>
</dbReference>
<keyword evidence="3 11" id="KW-0808">Transferase</keyword>
<dbReference type="Gene3D" id="3.30.230.10">
    <property type="match status" value="1"/>
</dbReference>
<dbReference type="NCBIfam" id="NF003705">
    <property type="entry name" value="PRK05322.1"/>
    <property type="match status" value="1"/>
</dbReference>
<feature type="binding site" evidence="11">
    <location>
        <begin position="120"/>
        <end position="126"/>
    </location>
    <ligand>
        <name>ATP</name>
        <dbReference type="ChEBI" id="CHEBI:30616"/>
    </ligand>
</feature>
<feature type="domain" description="Galactokinase N-terminal" evidence="15">
    <location>
        <begin position="7"/>
        <end position="56"/>
    </location>
</feature>
<evidence type="ECO:0000313" key="16">
    <source>
        <dbReference type="EMBL" id="KRT15301.1"/>
    </source>
</evidence>
<keyword evidence="5 11" id="KW-0547">Nucleotide-binding</keyword>
<keyword evidence="8 11" id="KW-0460">Magnesium</keyword>
<dbReference type="PIRSF" id="PIRSF000530">
    <property type="entry name" value="Galactokinase"/>
    <property type="match status" value="1"/>
</dbReference>
<feature type="binding site" evidence="11">
    <location>
        <position position="66"/>
    </location>
    <ligand>
        <name>ATP</name>
        <dbReference type="ChEBI" id="CHEBI:30616"/>
    </ligand>
</feature>
<dbReference type="InterPro" id="IPR019539">
    <property type="entry name" value="GalKase_N"/>
</dbReference>
<evidence type="ECO:0000256" key="3">
    <source>
        <dbReference type="ARBA" id="ARBA00022679"/>
    </source>
</evidence>
<dbReference type="RefSeq" id="WP_057933071.1">
    <property type="nucleotide sequence ID" value="NZ_LMZQ01000010.1"/>
</dbReference>
<dbReference type="PANTHER" id="PTHR10457:SF7">
    <property type="entry name" value="GALACTOKINASE-RELATED"/>
    <property type="match status" value="1"/>
</dbReference>
<keyword evidence="2 11" id="KW-0963">Cytoplasm</keyword>
<reference evidence="16 17" key="1">
    <citation type="submission" date="2015-11" db="EMBL/GenBank/DDBJ databases">
        <title>Sequence of Pedobacter ginsenosidimutans.</title>
        <authorList>
            <person name="Carson E."/>
            <person name="Keyser V."/>
            <person name="Newman J."/>
            <person name="Miller J."/>
        </authorList>
    </citation>
    <scope>NUCLEOTIDE SEQUENCE [LARGE SCALE GENOMIC DNA]</scope>
    <source>
        <strain evidence="16 17">KACC 14530</strain>
    </source>
</reference>
<dbReference type="NCBIfam" id="TIGR00131">
    <property type="entry name" value="gal_kin"/>
    <property type="match status" value="1"/>
</dbReference>
<dbReference type="PROSITE" id="PS00627">
    <property type="entry name" value="GHMP_KINASES_ATP"/>
    <property type="match status" value="1"/>
</dbReference>
<feature type="active site" description="Proton acceptor" evidence="11">
    <location>
        <position position="170"/>
    </location>
</feature>
<organism evidence="16 17">
    <name type="scientific">Pedobacter ginsenosidimutans</name>
    <dbReference type="NCBI Taxonomy" id="687842"/>
    <lineage>
        <taxon>Bacteria</taxon>
        <taxon>Pseudomonadati</taxon>
        <taxon>Bacteroidota</taxon>
        <taxon>Sphingobacteriia</taxon>
        <taxon>Sphingobacteriales</taxon>
        <taxon>Sphingobacteriaceae</taxon>
        <taxon>Pedobacter</taxon>
    </lineage>
</organism>
<dbReference type="InterPro" id="IPR006204">
    <property type="entry name" value="GHMP_kinase_N_dom"/>
</dbReference>
<evidence type="ECO:0000256" key="9">
    <source>
        <dbReference type="ARBA" id="ARBA00023144"/>
    </source>
</evidence>
<feature type="binding site" evidence="11">
    <location>
        <begin position="32"/>
        <end position="35"/>
    </location>
    <ligand>
        <name>substrate</name>
    </ligand>
</feature>
<dbReference type="GO" id="GO:0006012">
    <property type="term" value="P:galactose metabolic process"/>
    <property type="evidence" value="ECO:0007669"/>
    <property type="project" value="UniProtKB-UniRule"/>
</dbReference>
<comment type="similarity">
    <text evidence="1 11">Belongs to the GHMP kinase family. GalK subfamily.</text>
</comment>
<sequence>MNINLEEKFAEQYHKKADAVYFTPGRVNLIGEHIDYNGGLVMPCAITLGTWVAIAPNNDHKFRFKSLNFEIQTLVESNIVNDKDGSLWANYPIGVINEFIKDGKEINGVDFLFYGNIPIGSGLSSSASIEIATAYALNSYFDLGYDQLELVKIAKRVENDFIGLNSGIMDQFAVAFGEKNKAIVLDCETLKYKMVDVDLGKYVLAIINTNKPRELADSKYNERVAECQTALKLLNQEITLHYLCELTAEKFALHSHLITDETILNRATHVVKENDRVHLAAKALNGGNLEEFGRLMYASHESLRTLYEVSGKELDTVVDFCTDYDHVIGARMTGAGFGGCAIALLEKGFEEDFAKQLTNDYVDKIGYPATIYISEIGNGPHLTTDTYR</sequence>
<evidence type="ECO:0000256" key="8">
    <source>
        <dbReference type="ARBA" id="ARBA00022842"/>
    </source>
</evidence>
<evidence type="ECO:0000256" key="10">
    <source>
        <dbReference type="ARBA" id="ARBA00023277"/>
    </source>
</evidence>
<dbReference type="FunFam" id="3.30.70.890:FF:000001">
    <property type="entry name" value="Galactokinase"/>
    <property type="match status" value="1"/>
</dbReference>
<dbReference type="Gene3D" id="3.30.70.890">
    <property type="entry name" value="GHMP kinase, C-terminal domain"/>
    <property type="match status" value="1"/>
</dbReference>
<feature type="domain" description="GHMP kinase N-terminal" evidence="13">
    <location>
        <begin position="90"/>
        <end position="177"/>
    </location>
</feature>
<dbReference type="InterPro" id="IPR006206">
    <property type="entry name" value="Mevalonate/galactokinase"/>
</dbReference>
<evidence type="ECO:0000313" key="17">
    <source>
        <dbReference type="Proteomes" id="UP000051950"/>
    </source>
</evidence>
<dbReference type="InterPro" id="IPR000705">
    <property type="entry name" value="Galactokinase"/>
</dbReference>
<name>A0A0T5VQ44_9SPHI</name>
<dbReference type="PANTHER" id="PTHR10457">
    <property type="entry name" value="MEVALONATE KINASE/GALACTOKINASE"/>
    <property type="match status" value="1"/>
</dbReference>
<evidence type="ECO:0000256" key="4">
    <source>
        <dbReference type="ARBA" id="ARBA00022723"/>
    </source>
</evidence>
<keyword evidence="10 11" id="KW-0119">Carbohydrate metabolism</keyword>
<protein>
    <recommendedName>
        <fullName evidence="11 12">Galactokinase</fullName>
        <ecNumber evidence="11 12">2.7.1.6</ecNumber>
    </recommendedName>
    <alternativeName>
        <fullName evidence="11">Galactose kinase</fullName>
    </alternativeName>
</protein>
<feature type="domain" description="GHMP kinase C-terminal" evidence="14">
    <location>
        <begin position="281"/>
        <end position="355"/>
    </location>
</feature>
<dbReference type="Pfam" id="PF10509">
    <property type="entry name" value="GalKase_gal_bdg"/>
    <property type="match status" value="1"/>
</dbReference>
<evidence type="ECO:0000256" key="6">
    <source>
        <dbReference type="ARBA" id="ARBA00022777"/>
    </source>
</evidence>
<evidence type="ECO:0000259" key="13">
    <source>
        <dbReference type="Pfam" id="PF00288"/>
    </source>
</evidence>
<dbReference type="AlphaFoldDB" id="A0A0T5VQ44"/>
<dbReference type="OrthoDB" id="250531at2"/>
<dbReference type="FunFam" id="3.30.230.10:FF:000017">
    <property type="entry name" value="Galactokinase"/>
    <property type="match status" value="1"/>
</dbReference>
<feature type="binding site" evidence="11">
    <location>
        <position position="220"/>
    </location>
    <ligand>
        <name>substrate</name>
    </ligand>
</feature>